<dbReference type="InterPro" id="IPR012677">
    <property type="entry name" value="Nucleotide-bd_a/b_plait_sf"/>
</dbReference>
<accession>A0AAW0R945</accession>
<dbReference type="EMBL" id="JAQQWP010000002">
    <property type="protein sequence ID" value="KAK8130276.1"/>
    <property type="molecule type" value="Genomic_DNA"/>
</dbReference>
<feature type="compositionally biased region" description="Basic residues" evidence="3">
    <location>
        <begin position="205"/>
        <end position="217"/>
    </location>
</feature>
<dbReference type="SUPFAM" id="SSF54928">
    <property type="entry name" value="RNA-binding domain, RBD"/>
    <property type="match status" value="1"/>
</dbReference>
<dbReference type="InterPro" id="IPR051229">
    <property type="entry name" value="ALYREF_mRNA_export"/>
</dbReference>
<dbReference type="Pfam" id="PF13865">
    <property type="entry name" value="FoP_duplication"/>
    <property type="match status" value="1"/>
</dbReference>
<keyword evidence="1 2" id="KW-0694">RNA-binding</keyword>
<feature type="compositionally biased region" description="Basic residues" evidence="3">
    <location>
        <begin position="25"/>
        <end position="34"/>
    </location>
</feature>
<comment type="caution">
    <text evidence="5">The sequence shown here is derived from an EMBL/GenBank/DDBJ whole genome shotgun (WGS) entry which is preliminary data.</text>
</comment>
<reference evidence="5 6" key="1">
    <citation type="submission" date="2023-01" db="EMBL/GenBank/DDBJ databases">
        <title>Analysis of 21 Apiospora genomes using comparative genomics revels a genus with tremendous synthesis potential of carbohydrate active enzymes and secondary metabolites.</title>
        <authorList>
            <person name="Sorensen T."/>
        </authorList>
    </citation>
    <scope>NUCLEOTIDE SEQUENCE [LARGE SCALE GENOMIC DNA]</scope>
    <source>
        <strain evidence="5 6">CBS 117206</strain>
    </source>
</reference>
<sequence>MSGKLDQSLDEILSTQRRTVGGRRGGARGGRRSVGRAAATVAPVGGVTKTSKQKGAAASKQTPAKGAMTGDSKVVVSNLPKDVNEAQIKEYFITSVGHVKRVELSYGPNSMSRGIATVTFASPDGAQKAFKSLNGLLVDNRPIKIEIVVSAANAAMLPAPKTLTDRISQPKSQPKAQPKSAASTKKDATAKDAKSGAAGAQGRGRGARRGKSARPAKKTAEELDSEMADYWGSGNPAENATGSAPAAGNDDAAMEDEISVSFATVRHVTMDANSCSTVNCLTISERLG</sequence>
<dbReference type="InterPro" id="IPR000504">
    <property type="entry name" value="RRM_dom"/>
</dbReference>
<evidence type="ECO:0000256" key="3">
    <source>
        <dbReference type="SAM" id="MobiDB-lite"/>
    </source>
</evidence>
<dbReference type="Gene3D" id="3.30.70.330">
    <property type="match status" value="1"/>
</dbReference>
<dbReference type="AlphaFoldDB" id="A0AAW0R945"/>
<dbReference type="GO" id="GO:0005634">
    <property type="term" value="C:nucleus"/>
    <property type="evidence" value="ECO:0007669"/>
    <property type="project" value="TreeGrafter"/>
</dbReference>
<feature type="compositionally biased region" description="Low complexity" evidence="3">
    <location>
        <begin position="35"/>
        <end position="50"/>
    </location>
</feature>
<gene>
    <name evidence="5" type="ORF">PG999_002656</name>
</gene>
<dbReference type="PANTHER" id="PTHR19965:SF35">
    <property type="entry name" value="RNA ANNEALING PROTEIN YRA1"/>
    <property type="match status" value="1"/>
</dbReference>
<feature type="compositionally biased region" description="Basic and acidic residues" evidence="3">
    <location>
        <begin position="184"/>
        <end position="194"/>
    </location>
</feature>
<feature type="region of interest" description="Disordered" evidence="3">
    <location>
        <begin position="162"/>
        <end position="250"/>
    </location>
</feature>
<organism evidence="5 6">
    <name type="scientific">Apiospora kogelbergensis</name>
    <dbReference type="NCBI Taxonomy" id="1337665"/>
    <lineage>
        <taxon>Eukaryota</taxon>
        <taxon>Fungi</taxon>
        <taxon>Dikarya</taxon>
        <taxon>Ascomycota</taxon>
        <taxon>Pezizomycotina</taxon>
        <taxon>Sordariomycetes</taxon>
        <taxon>Xylariomycetidae</taxon>
        <taxon>Amphisphaeriales</taxon>
        <taxon>Apiosporaceae</taxon>
        <taxon>Apiospora</taxon>
    </lineage>
</organism>
<keyword evidence="6" id="KW-1185">Reference proteome</keyword>
<feature type="compositionally biased region" description="Polar residues" evidence="3">
    <location>
        <begin position="165"/>
        <end position="175"/>
    </location>
</feature>
<evidence type="ECO:0000313" key="5">
    <source>
        <dbReference type="EMBL" id="KAK8130276.1"/>
    </source>
</evidence>
<feature type="domain" description="RRM" evidence="4">
    <location>
        <begin position="72"/>
        <end position="150"/>
    </location>
</feature>
<dbReference type="InterPro" id="IPR025715">
    <property type="entry name" value="FoP_C"/>
</dbReference>
<proteinExistence type="predicted"/>
<evidence type="ECO:0000256" key="2">
    <source>
        <dbReference type="PROSITE-ProRule" id="PRU00176"/>
    </source>
</evidence>
<evidence type="ECO:0000259" key="4">
    <source>
        <dbReference type="PROSITE" id="PS50102"/>
    </source>
</evidence>
<evidence type="ECO:0000256" key="1">
    <source>
        <dbReference type="ARBA" id="ARBA00022884"/>
    </source>
</evidence>
<dbReference type="PROSITE" id="PS50102">
    <property type="entry name" value="RRM"/>
    <property type="match status" value="1"/>
</dbReference>
<dbReference type="GO" id="GO:0003729">
    <property type="term" value="F:mRNA binding"/>
    <property type="evidence" value="ECO:0007669"/>
    <property type="project" value="TreeGrafter"/>
</dbReference>
<feature type="region of interest" description="Disordered" evidence="3">
    <location>
        <begin position="1"/>
        <end position="69"/>
    </location>
</feature>
<name>A0AAW0R945_9PEZI</name>
<dbReference type="Proteomes" id="UP001392437">
    <property type="component" value="Unassembled WGS sequence"/>
</dbReference>
<protein>
    <recommendedName>
        <fullName evidence="4">RRM domain-containing protein</fullName>
    </recommendedName>
</protein>
<dbReference type="InterPro" id="IPR035979">
    <property type="entry name" value="RBD_domain_sf"/>
</dbReference>
<dbReference type="SMART" id="SM00360">
    <property type="entry name" value="RRM"/>
    <property type="match status" value="1"/>
</dbReference>
<evidence type="ECO:0000313" key="6">
    <source>
        <dbReference type="Proteomes" id="UP001392437"/>
    </source>
</evidence>
<dbReference type="SMART" id="SM01218">
    <property type="entry name" value="FoP_duplication"/>
    <property type="match status" value="1"/>
</dbReference>
<dbReference type="Pfam" id="PF00076">
    <property type="entry name" value="RRM_1"/>
    <property type="match status" value="1"/>
</dbReference>
<dbReference type="PANTHER" id="PTHR19965">
    <property type="entry name" value="RNA AND EXPORT FACTOR BINDING PROTEIN"/>
    <property type="match status" value="1"/>
</dbReference>